<dbReference type="InterPro" id="IPR050914">
    <property type="entry name" value="snRNP_SmB/NAA38-like"/>
</dbReference>
<dbReference type="GO" id="GO:0071004">
    <property type="term" value="C:U2-type prespliceosome"/>
    <property type="evidence" value="ECO:0007669"/>
    <property type="project" value="TreeGrafter"/>
</dbReference>
<evidence type="ECO:0000256" key="5">
    <source>
        <dbReference type="ARBA" id="ARBA00022664"/>
    </source>
</evidence>
<keyword evidence="6" id="KW-0694">RNA-binding</keyword>
<dbReference type="CDD" id="cd01717">
    <property type="entry name" value="Sm_B"/>
    <property type="match status" value="1"/>
</dbReference>
<evidence type="ECO:0000256" key="6">
    <source>
        <dbReference type="ARBA" id="ARBA00022884"/>
    </source>
</evidence>
<dbReference type="FunFam" id="2.30.30.100:FF:000047">
    <property type="entry name" value="Small nuclear ribonucleoprotein SmB, putative"/>
    <property type="match status" value="1"/>
</dbReference>
<dbReference type="GO" id="GO:0003723">
    <property type="term" value="F:RNA binding"/>
    <property type="evidence" value="ECO:0007669"/>
    <property type="project" value="UniProtKB-KW"/>
</dbReference>
<dbReference type="GO" id="GO:0005737">
    <property type="term" value="C:cytoplasm"/>
    <property type="evidence" value="ECO:0007669"/>
    <property type="project" value="UniProtKB-SubCell"/>
</dbReference>
<reference evidence="13 14" key="1">
    <citation type="journal article" date="2011" name="Proc. Natl. Acad. Sci. U.S.A.">
        <title>Genome and transcriptome analyses of the mountain pine beetle-fungal symbiont Grosmannia clavigera, a lodgepole pine pathogen.</title>
        <authorList>
            <person name="DiGuistini S."/>
            <person name="Wang Y."/>
            <person name="Liao N.Y."/>
            <person name="Taylor G."/>
            <person name="Tanguay P."/>
            <person name="Feau N."/>
            <person name="Henrissat B."/>
            <person name="Chan S.K."/>
            <person name="Hesse-Orce U."/>
            <person name="Alamouti S.M."/>
            <person name="Tsui C.K.M."/>
            <person name="Docking R.T."/>
            <person name="Levasseur A."/>
            <person name="Haridas S."/>
            <person name="Robertson G."/>
            <person name="Birol I."/>
            <person name="Holt R.A."/>
            <person name="Marra M.A."/>
            <person name="Hamelin R.C."/>
            <person name="Hirst M."/>
            <person name="Jones S.J.M."/>
            <person name="Bohlmann J."/>
            <person name="Breuil C."/>
        </authorList>
    </citation>
    <scope>NUCLEOTIDE SEQUENCE [LARGE SCALE GENOMIC DNA]</scope>
    <source>
        <strain evidence="14">kw1407 / UAMH 11150</strain>
    </source>
</reference>
<dbReference type="SUPFAM" id="SSF50182">
    <property type="entry name" value="Sm-like ribonucleoproteins"/>
    <property type="match status" value="1"/>
</dbReference>
<evidence type="ECO:0000256" key="2">
    <source>
        <dbReference type="ARBA" id="ARBA00004496"/>
    </source>
</evidence>
<evidence type="ECO:0000256" key="3">
    <source>
        <dbReference type="ARBA" id="ARBA00009123"/>
    </source>
</evidence>
<dbReference type="GO" id="GO:0000398">
    <property type="term" value="P:mRNA splicing, via spliceosome"/>
    <property type="evidence" value="ECO:0007669"/>
    <property type="project" value="TreeGrafter"/>
</dbReference>
<dbReference type="GO" id="GO:0005685">
    <property type="term" value="C:U1 snRNP"/>
    <property type="evidence" value="ECO:0007669"/>
    <property type="project" value="TreeGrafter"/>
</dbReference>
<keyword evidence="14" id="KW-1185">Reference proteome</keyword>
<dbReference type="AlphaFoldDB" id="F0XQL6"/>
<dbReference type="eggNOG" id="KOG3168">
    <property type="taxonomic scope" value="Eukaryota"/>
</dbReference>
<protein>
    <recommendedName>
        <fullName evidence="10">Sm protein B</fullName>
    </recommendedName>
</protein>
<gene>
    <name evidence="13" type="ORF">CMQ_314</name>
</gene>
<comment type="similarity">
    <text evidence="3">Belongs to the snRNP SmB/SmN family.</text>
</comment>
<name>F0XQL6_GROCL</name>
<dbReference type="GO" id="GO:0005686">
    <property type="term" value="C:U2 snRNP"/>
    <property type="evidence" value="ECO:0007669"/>
    <property type="project" value="TreeGrafter"/>
</dbReference>
<keyword evidence="4" id="KW-0963">Cytoplasm</keyword>
<dbReference type="PANTHER" id="PTHR10701">
    <property type="entry name" value="SMALL NUCLEAR RIBONUCLEOPROTEIN-ASSOCIATED PROTEIN B AND N"/>
    <property type="match status" value="1"/>
</dbReference>
<dbReference type="GO" id="GO:0046540">
    <property type="term" value="C:U4/U6 x U5 tri-snRNP complex"/>
    <property type="evidence" value="ECO:0007669"/>
    <property type="project" value="TreeGrafter"/>
</dbReference>
<organism evidence="14">
    <name type="scientific">Grosmannia clavigera (strain kw1407 / UAMH 11150)</name>
    <name type="common">Blue stain fungus</name>
    <name type="synonym">Graphiocladiella clavigera</name>
    <dbReference type="NCBI Taxonomy" id="655863"/>
    <lineage>
        <taxon>Eukaryota</taxon>
        <taxon>Fungi</taxon>
        <taxon>Dikarya</taxon>
        <taxon>Ascomycota</taxon>
        <taxon>Pezizomycotina</taxon>
        <taxon>Sordariomycetes</taxon>
        <taxon>Sordariomycetidae</taxon>
        <taxon>Ophiostomatales</taxon>
        <taxon>Ophiostomataceae</taxon>
        <taxon>Leptographium</taxon>
    </lineage>
</organism>
<evidence type="ECO:0000256" key="11">
    <source>
        <dbReference type="SAM" id="MobiDB-lite"/>
    </source>
</evidence>
<keyword evidence="5" id="KW-0507">mRNA processing</keyword>
<keyword evidence="8" id="KW-0539">Nucleus</keyword>
<dbReference type="InterPro" id="IPR010920">
    <property type="entry name" value="LSM_dom_sf"/>
</dbReference>
<comment type="subcellular location">
    <subcellularLocation>
        <location evidence="2">Cytoplasm</location>
    </subcellularLocation>
    <subcellularLocation>
        <location evidence="1">Nucleus</location>
    </subcellularLocation>
</comment>
<dbReference type="Gene3D" id="2.30.30.100">
    <property type="match status" value="1"/>
</dbReference>
<dbReference type="OrthoDB" id="2020720at2759"/>
<evidence type="ECO:0000256" key="10">
    <source>
        <dbReference type="ARBA" id="ARBA00041355"/>
    </source>
</evidence>
<evidence type="ECO:0000256" key="4">
    <source>
        <dbReference type="ARBA" id="ARBA00022490"/>
    </source>
</evidence>
<dbReference type="RefSeq" id="XP_014169411.1">
    <property type="nucleotide sequence ID" value="XM_014313936.1"/>
</dbReference>
<sequence>MATNKQGKMINYRMRVTLNDGRQMTGQMLAFDKHMNLVLADTEEFRRIRRRQAKPAAASGTASTTQTIEQEEKRTLGLTIVRGAQIVSLSVESPPPADPSARLGKAPTGGVASGLTAGPGVARPAGRGAVPISLAGPAPGVGVPGQSFPPGFPGAPGFGRGAPPGFAPGGFPPAGFPGAPGFAPPGFPSGGAPPPGFNPPQRR</sequence>
<evidence type="ECO:0000313" key="14">
    <source>
        <dbReference type="Proteomes" id="UP000007796"/>
    </source>
</evidence>
<dbReference type="Pfam" id="PF01423">
    <property type="entry name" value="LSM"/>
    <property type="match status" value="1"/>
</dbReference>
<dbReference type="GO" id="GO:0070990">
    <property type="term" value="F:snRNP binding"/>
    <property type="evidence" value="ECO:0007669"/>
    <property type="project" value="TreeGrafter"/>
</dbReference>
<feature type="domain" description="Sm" evidence="12">
    <location>
        <begin position="1"/>
        <end position="95"/>
    </location>
</feature>
<dbReference type="STRING" id="655863.F0XQL6"/>
<keyword evidence="9 13" id="KW-0687">Ribonucleoprotein</keyword>
<dbReference type="GeneID" id="25976207"/>
<evidence type="ECO:0000256" key="8">
    <source>
        <dbReference type="ARBA" id="ARBA00023242"/>
    </source>
</evidence>
<dbReference type="PROSITE" id="PS52002">
    <property type="entry name" value="SM"/>
    <property type="match status" value="1"/>
</dbReference>
<proteinExistence type="inferred from homology"/>
<feature type="region of interest" description="Disordered" evidence="11">
    <location>
        <begin position="144"/>
        <end position="203"/>
    </location>
</feature>
<dbReference type="GO" id="GO:0005687">
    <property type="term" value="C:U4 snRNP"/>
    <property type="evidence" value="ECO:0007669"/>
    <property type="project" value="TreeGrafter"/>
</dbReference>
<evidence type="ECO:0000256" key="9">
    <source>
        <dbReference type="ARBA" id="ARBA00023274"/>
    </source>
</evidence>
<dbReference type="InParanoid" id="F0XQL6"/>
<keyword evidence="7" id="KW-0508">mRNA splicing</keyword>
<dbReference type="InterPro" id="IPR047575">
    <property type="entry name" value="Sm"/>
</dbReference>
<dbReference type="SMART" id="SM00651">
    <property type="entry name" value="Sm"/>
    <property type="match status" value="1"/>
</dbReference>
<dbReference type="InterPro" id="IPR001163">
    <property type="entry name" value="Sm_dom_euk/arc"/>
</dbReference>
<feature type="compositionally biased region" description="Pro residues" evidence="11">
    <location>
        <begin position="182"/>
        <end position="203"/>
    </location>
</feature>
<accession>F0XQL6</accession>
<dbReference type="PANTHER" id="PTHR10701:SF0">
    <property type="entry name" value="SMALL NUCLEAR RIBONUCLEOPROTEIN-ASSOCIATED PROTEIN B"/>
    <property type="match status" value="1"/>
</dbReference>
<evidence type="ECO:0000256" key="1">
    <source>
        <dbReference type="ARBA" id="ARBA00004123"/>
    </source>
</evidence>
<dbReference type="GO" id="GO:0005682">
    <property type="term" value="C:U5 snRNP"/>
    <property type="evidence" value="ECO:0007669"/>
    <property type="project" value="TreeGrafter"/>
</dbReference>
<dbReference type="GO" id="GO:0071013">
    <property type="term" value="C:catalytic step 2 spliceosome"/>
    <property type="evidence" value="ECO:0007669"/>
    <property type="project" value="TreeGrafter"/>
</dbReference>
<dbReference type="HOGENOM" id="CLU_076902_1_1_1"/>
<evidence type="ECO:0000313" key="13">
    <source>
        <dbReference type="EMBL" id="EFW99996.1"/>
    </source>
</evidence>
<evidence type="ECO:0000259" key="12">
    <source>
        <dbReference type="PROSITE" id="PS52002"/>
    </source>
</evidence>
<dbReference type="EMBL" id="GL629807">
    <property type="protein sequence ID" value="EFW99996.1"/>
    <property type="molecule type" value="Genomic_DNA"/>
</dbReference>
<dbReference type="Proteomes" id="UP000007796">
    <property type="component" value="Unassembled WGS sequence"/>
</dbReference>
<evidence type="ECO:0000256" key="7">
    <source>
        <dbReference type="ARBA" id="ARBA00023187"/>
    </source>
</evidence>